<proteinExistence type="predicted"/>
<name>A0A518E1W1_9BACT</name>
<dbReference type="Proteomes" id="UP000317648">
    <property type="component" value="Chromosome"/>
</dbReference>
<gene>
    <name evidence="3" type="ORF">Pla8534_59400</name>
</gene>
<reference evidence="3 4" key="1">
    <citation type="submission" date="2019-02" db="EMBL/GenBank/DDBJ databases">
        <title>Deep-cultivation of Planctomycetes and their phenomic and genomic characterization uncovers novel biology.</title>
        <authorList>
            <person name="Wiegand S."/>
            <person name="Jogler M."/>
            <person name="Boedeker C."/>
            <person name="Pinto D."/>
            <person name="Vollmers J."/>
            <person name="Rivas-Marin E."/>
            <person name="Kohn T."/>
            <person name="Peeters S.H."/>
            <person name="Heuer A."/>
            <person name="Rast P."/>
            <person name="Oberbeckmann S."/>
            <person name="Bunk B."/>
            <person name="Jeske O."/>
            <person name="Meyerdierks A."/>
            <person name="Storesund J.E."/>
            <person name="Kallscheuer N."/>
            <person name="Luecker S."/>
            <person name="Lage O.M."/>
            <person name="Pohl T."/>
            <person name="Merkel B.J."/>
            <person name="Hornburger P."/>
            <person name="Mueller R.-W."/>
            <person name="Bruemmer F."/>
            <person name="Labrenz M."/>
            <person name="Spormann A.M."/>
            <person name="Op den Camp H."/>
            <person name="Overmann J."/>
            <person name="Amann R."/>
            <person name="Jetten M.S.M."/>
            <person name="Mascher T."/>
            <person name="Medema M.H."/>
            <person name="Devos D.P."/>
            <person name="Kaster A.-K."/>
            <person name="Ovreas L."/>
            <person name="Rohde M."/>
            <person name="Galperin M.Y."/>
            <person name="Jogler C."/>
        </authorList>
    </citation>
    <scope>NUCLEOTIDE SEQUENCE [LARGE SCALE GENOMIC DNA]</scope>
    <source>
        <strain evidence="3 4">Pla85_3_4</strain>
    </source>
</reference>
<organism evidence="3 4">
    <name type="scientific">Lignipirellula cremea</name>
    <dbReference type="NCBI Taxonomy" id="2528010"/>
    <lineage>
        <taxon>Bacteria</taxon>
        <taxon>Pseudomonadati</taxon>
        <taxon>Planctomycetota</taxon>
        <taxon>Planctomycetia</taxon>
        <taxon>Pirellulales</taxon>
        <taxon>Pirellulaceae</taxon>
        <taxon>Lignipirellula</taxon>
    </lineage>
</organism>
<dbReference type="RefSeq" id="WP_145057030.1">
    <property type="nucleotide sequence ID" value="NZ_CP036433.1"/>
</dbReference>
<protein>
    <recommendedName>
        <fullName evidence="5">FHA domain-containing protein</fullName>
    </recommendedName>
</protein>
<evidence type="ECO:0000313" key="3">
    <source>
        <dbReference type="EMBL" id="QDU98079.1"/>
    </source>
</evidence>
<keyword evidence="2" id="KW-1133">Transmembrane helix</keyword>
<accession>A0A518E1W1</accession>
<evidence type="ECO:0000313" key="4">
    <source>
        <dbReference type="Proteomes" id="UP000317648"/>
    </source>
</evidence>
<evidence type="ECO:0000256" key="1">
    <source>
        <dbReference type="SAM" id="MobiDB-lite"/>
    </source>
</evidence>
<keyword evidence="2" id="KW-0812">Transmembrane</keyword>
<dbReference type="InterPro" id="IPR008984">
    <property type="entry name" value="SMAD_FHA_dom_sf"/>
</dbReference>
<keyword evidence="2" id="KW-0472">Membrane</keyword>
<sequence>MSALIHVESTAADPVDFWIEDAVMRIGSSHACNLTIASADLDEQALTLRFKDGLYSVINRNRAVVRLGEAHLEPHATAPWQPGASLCVGSVTLTLLVEGDPSPSPRPSDKAVIEMYQRRAKEERVRLKEAAEEEQREHPVAGGDESAPQVAPRMQLLLGVGMMAAAAALLVGVVLVLLMPDGGAERLSWNHPKNLGTFLLQYSNQLPRDLASELQAANQAIELDNRDLARHRLDRLSLTLSRLDHDAPLEIVVGEKRVGYAVDLWRYINYFQTKYAAKR</sequence>
<feature type="region of interest" description="Disordered" evidence="1">
    <location>
        <begin position="126"/>
        <end position="148"/>
    </location>
</feature>
<dbReference type="AlphaFoldDB" id="A0A518E1W1"/>
<dbReference type="EMBL" id="CP036433">
    <property type="protein sequence ID" value="QDU98079.1"/>
    <property type="molecule type" value="Genomic_DNA"/>
</dbReference>
<feature type="compositionally biased region" description="Basic and acidic residues" evidence="1">
    <location>
        <begin position="126"/>
        <end position="139"/>
    </location>
</feature>
<keyword evidence="4" id="KW-1185">Reference proteome</keyword>
<evidence type="ECO:0008006" key="5">
    <source>
        <dbReference type="Google" id="ProtNLM"/>
    </source>
</evidence>
<dbReference type="SUPFAM" id="SSF49879">
    <property type="entry name" value="SMAD/FHA domain"/>
    <property type="match status" value="1"/>
</dbReference>
<dbReference type="KEGG" id="lcre:Pla8534_59400"/>
<feature type="transmembrane region" description="Helical" evidence="2">
    <location>
        <begin position="156"/>
        <end position="178"/>
    </location>
</feature>
<dbReference type="OrthoDB" id="5065133at2"/>
<evidence type="ECO:0000256" key="2">
    <source>
        <dbReference type="SAM" id="Phobius"/>
    </source>
</evidence>